<gene>
    <name evidence="1" type="ORF">GCM10009727_86040</name>
</gene>
<proteinExistence type="predicted"/>
<accession>A0ABP5MA55</accession>
<keyword evidence="2" id="KW-1185">Reference proteome</keyword>
<dbReference type="EMBL" id="BAAAMR010000136">
    <property type="protein sequence ID" value="GAA2166458.1"/>
    <property type="molecule type" value="Genomic_DNA"/>
</dbReference>
<evidence type="ECO:0000313" key="1">
    <source>
        <dbReference type="EMBL" id="GAA2166458.1"/>
    </source>
</evidence>
<dbReference type="Proteomes" id="UP001501020">
    <property type="component" value="Unassembled WGS sequence"/>
</dbReference>
<comment type="caution">
    <text evidence="1">The sequence shown here is derived from an EMBL/GenBank/DDBJ whole genome shotgun (WGS) entry which is preliminary data.</text>
</comment>
<organism evidence="1 2">
    <name type="scientific">Actinomadura napierensis</name>
    <dbReference type="NCBI Taxonomy" id="267854"/>
    <lineage>
        <taxon>Bacteria</taxon>
        <taxon>Bacillati</taxon>
        <taxon>Actinomycetota</taxon>
        <taxon>Actinomycetes</taxon>
        <taxon>Streptosporangiales</taxon>
        <taxon>Thermomonosporaceae</taxon>
        <taxon>Actinomadura</taxon>
    </lineage>
</organism>
<evidence type="ECO:0000313" key="2">
    <source>
        <dbReference type="Proteomes" id="UP001501020"/>
    </source>
</evidence>
<name>A0ABP5MA55_9ACTN</name>
<sequence length="90" mass="10211">MPEVDGKQHYADVQEVGGRLRYTDDDKANLARYADMVVGDRRLRLGEYRVYWFGGHELAGDEDAARAMLRSFFAPVARPTPHHCWGNTSA</sequence>
<protein>
    <submittedName>
        <fullName evidence="1">Uncharacterized protein</fullName>
    </submittedName>
</protein>
<reference evidence="2" key="1">
    <citation type="journal article" date="2019" name="Int. J. Syst. Evol. Microbiol.">
        <title>The Global Catalogue of Microorganisms (GCM) 10K type strain sequencing project: providing services to taxonomists for standard genome sequencing and annotation.</title>
        <authorList>
            <consortium name="The Broad Institute Genomics Platform"/>
            <consortium name="The Broad Institute Genome Sequencing Center for Infectious Disease"/>
            <person name="Wu L."/>
            <person name="Ma J."/>
        </authorList>
    </citation>
    <scope>NUCLEOTIDE SEQUENCE [LARGE SCALE GENOMIC DNA]</scope>
    <source>
        <strain evidence="2">JCM 13850</strain>
    </source>
</reference>